<keyword evidence="1" id="KW-0547">Nucleotide-binding</keyword>
<evidence type="ECO:0000256" key="10">
    <source>
        <dbReference type="SAM" id="MobiDB-lite"/>
    </source>
</evidence>
<dbReference type="GO" id="GO:0016874">
    <property type="term" value="F:ligase activity"/>
    <property type="evidence" value="ECO:0007669"/>
    <property type="project" value="UniProtKB-KW"/>
</dbReference>
<dbReference type="InterPro" id="IPR027417">
    <property type="entry name" value="P-loop_NTPase"/>
</dbReference>
<evidence type="ECO:0000259" key="12">
    <source>
        <dbReference type="PROSITE" id="PS51194"/>
    </source>
</evidence>
<dbReference type="CDD" id="cd17922">
    <property type="entry name" value="DEXHc_LHR-like"/>
    <property type="match status" value="1"/>
</dbReference>
<dbReference type="GO" id="GO:0005524">
    <property type="term" value="F:ATP binding"/>
    <property type="evidence" value="ECO:0007669"/>
    <property type="project" value="UniProtKB-KW"/>
</dbReference>
<evidence type="ECO:0000256" key="9">
    <source>
        <dbReference type="ARBA" id="ARBA00093467"/>
    </source>
</evidence>
<evidence type="ECO:0000256" key="7">
    <source>
        <dbReference type="ARBA" id="ARBA00023204"/>
    </source>
</evidence>
<dbReference type="InterPro" id="IPR052511">
    <property type="entry name" value="ATP-dep_Helicase"/>
</dbReference>
<dbReference type="AlphaFoldDB" id="A0A2W4W509"/>
<feature type="region of interest" description="Disordered" evidence="10">
    <location>
        <begin position="578"/>
        <end position="608"/>
    </location>
</feature>
<name>A0A2W4W509_9CYAN</name>
<keyword evidence="5" id="KW-0067">ATP-binding</keyword>
<evidence type="ECO:0000256" key="2">
    <source>
        <dbReference type="ARBA" id="ARBA00022763"/>
    </source>
</evidence>
<dbReference type="InterPro" id="IPR013701">
    <property type="entry name" value="Lhr-like_DEAD/DEAH_assoc"/>
</dbReference>
<evidence type="ECO:0000259" key="11">
    <source>
        <dbReference type="PROSITE" id="PS51192"/>
    </source>
</evidence>
<keyword evidence="13" id="KW-0436">Ligase</keyword>
<evidence type="ECO:0000256" key="8">
    <source>
        <dbReference type="ARBA" id="ARBA00023235"/>
    </source>
</evidence>
<dbReference type="SMART" id="SM00487">
    <property type="entry name" value="DEXDc"/>
    <property type="match status" value="1"/>
</dbReference>
<dbReference type="Gene3D" id="3.40.50.300">
    <property type="entry name" value="P-loop containing nucleotide triphosphate hydrolases"/>
    <property type="match status" value="2"/>
</dbReference>
<keyword evidence="8" id="KW-0413">Isomerase</keyword>
<evidence type="ECO:0000256" key="5">
    <source>
        <dbReference type="ARBA" id="ARBA00022840"/>
    </source>
</evidence>
<sequence length="855" mass="95798">MTFDPRLAPIAQYFTTRGWQPLAFQAETWAAYLAGRSGLVQVPTGSGKTYAAVMGAIAEMIASPSAGLQLLYITPLRALSRDIEQAIKAPLDAMGWPVTVESRTGDTSSSRKAKQLKNMPNILITTPESLAVMLSYKDGAKRFGNLRGVILDEWHELISSKRGTQAELCLGHLRSLQPQLRTWAISATLGNLAEAAQTAVGLGTEPVIIRSDLKRETVITSICPESVDTFPWAGHLGLRMFETLVAALDMEKSTLIFTNTRNQAERWYQALNFALPEEAERIALHHGSIDVKEREAIEAGVKSGDIKWVVCTSSLDLGVDFQPVERVVQIGSAKNLARLLQRAGRSAHVPEGTSEVFFLPTNALELLEISAFRRGLETGDMETRRPQHKPYDVLVQHLVTLACGDGFEPQKTLEHLRQTVAYADLTEEEYQWILEFIEKGGQCLGAYPRYKKVVLEDGLYKVSDTKLARTHRLGIGTITSNTPVKIVYTNRKQIGTVEESFVSRLKQGDVFFFAGRQLEYFQLKDMVLYVKGTRKKSTVTPTWGGGQLAISDTLSHHLRREVERARFFCGEAAPITSNDDNRRVHSRSNAPPQDSQTEQTSPFSDAPSLTVDPDIAAANAEILTIAPILAAQQRLSTLPTADELLVESCKTREGQHLYVFPFEGRFVHEGLGFLWGYRFAKQKTATFTISVNDYGFEILGPKGYPYQDLFSSDFFSLENLEDDIRASLNISELTQRKFRGVAQVAGLVFKGYPGSRKTSSQLQVSTSLLYEVFTKYEPNNLLLKQAEREVLQDQLETHRLTQTLSRLDQRSVVWKDTQRPSPLAFPLLVERLNSRMSNETLLERIQRMKDQWEKR</sequence>
<dbReference type="PIRSF" id="PIRSF037307">
    <property type="entry name" value="Lhr-like_helic_prd"/>
    <property type="match status" value="1"/>
</dbReference>
<keyword evidence="2" id="KW-0227">DNA damage</keyword>
<dbReference type="EMBL" id="QBMN01000127">
    <property type="protein sequence ID" value="PZO37129.1"/>
    <property type="molecule type" value="Genomic_DNA"/>
</dbReference>
<keyword evidence="7" id="KW-0234">DNA repair</keyword>
<dbReference type="Proteomes" id="UP000249081">
    <property type="component" value="Unassembled WGS sequence"/>
</dbReference>
<dbReference type="InterPro" id="IPR001650">
    <property type="entry name" value="Helicase_C-like"/>
</dbReference>
<dbReference type="PANTHER" id="PTHR47962">
    <property type="entry name" value="ATP-DEPENDENT HELICASE LHR-RELATED-RELATED"/>
    <property type="match status" value="1"/>
</dbReference>
<dbReference type="InterPro" id="IPR045628">
    <property type="entry name" value="Lhr_WH_dom"/>
</dbReference>
<dbReference type="SUPFAM" id="SSF52540">
    <property type="entry name" value="P-loop containing nucleoside triphosphate hydrolases"/>
    <property type="match status" value="1"/>
</dbReference>
<comment type="caution">
    <text evidence="13">The sequence shown here is derived from an EMBL/GenBank/DDBJ whole genome shotgun (WGS) entry which is preliminary data.</text>
</comment>
<dbReference type="Pfam" id="PF19306">
    <property type="entry name" value="WHD_Lhr"/>
    <property type="match status" value="1"/>
</dbReference>
<reference evidence="14" key="1">
    <citation type="submission" date="2018-04" db="EMBL/GenBank/DDBJ databases">
        <authorList>
            <person name="Cornet L."/>
        </authorList>
    </citation>
    <scope>NUCLEOTIDE SEQUENCE [LARGE SCALE GENOMIC DNA]</scope>
</reference>
<proteinExistence type="inferred from homology"/>
<evidence type="ECO:0000256" key="1">
    <source>
        <dbReference type="ARBA" id="ARBA00022741"/>
    </source>
</evidence>
<keyword evidence="4" id="KW-0347">Helicase</keyword>
<keyword evidence="3" id="KW-0378">Hydrolase</keyword>
<dbReference type="GO" id="GO:0006281">
    <property type="term" value="P:DNA repair"/>
    <property type="evidence" value="ECO:0007669"/>
    <property type="project" value="UniProtKB-KW"/>
</dbReference>
<organism evidence="13 14">
    <name type="scientific">Shackletoniella antarctica</name>
    <dbReference type="NCBI Taxonomy" id="268115"/>
    <lineage>
        <taxon>Bacteria</taxon>
        <taxon>Bacillati</taxon>
        <taxon>Cyanobacteriota</taxon>
        <taxon>Cyanophyceae</taxon>
        <taxon>Oculatellales</taxon>
        <taxon>Oculatellaceae</taxon>
        <taxon>Shackletoniella</taxon>
    </lineage>
</organism>
<evidence type="ECO:0000256" key="6">
    <source>
        <dbReference type="ARBA" id="ARBA00023125"/>
    </source>
</evidence>
<evidence type="ECO:0000256" key="4">
    <source>
        <dbReference type="ARBA" id="ARBA00022806"/>
    </source>
</evidence>
<dbReference type="InterPro" id="IPR017170">
    <property type="entry name" value="Lhr-like"/>
</dbReference>
<dbReference type="Pfam" id="PF00271">
    <property type="entry name" value="Helicase_C"/>
    <property type="match status" value="1"/>
</dbReference>
<evidence type="ECO:0000256" key="3">
    <source>
        <dbReference type="ARBA" id="ARBA00022801"/>
    </source>
</evidence>
<keyword evidence="6" id="KW-0238">DNA-binding</keyword>
<dbReference type="PANTHER" id="PTHR47962:SF3">
    <property type="entry name" value="LARGE ATP-DEPENDENT HELICASE-RELATED PROTEIN"/>
    <property type="match status" value="1"/>
</dbReference>
<comment type="similarity">
    <text evidence="9">Belongs to the Lhr helicase family. Lhr-Core subfamily.</text>
</comment>
<dbReference type="InterPro" id="IPR011545">
    <property type="entry name" value="DEAD/DEAH_box_helicase_dom"/>
</dbReference>
<feature type="compositionally biased region" description="Polar residues" evidence="10">
    <location>
        <begin position="587"/>
        <end position="603"/>
    </location>
</feature>
<gene>
    <name evidence="13" type="ORF">DCF17_16275</name>
</gene>
<reference evidence="13 14" key="2">
    <citation type="submission" date="2018-06" db="EMBL/GenBank/DDBJ databases">
        <title>Metagenomic assembly of (sub)arctic Cyanobacteria and their associated microbiome from non-axenic cultures.</title>
        <authorList>
            <person name="Baurain D."/>
        </authorList>
    </citation>
    <scope>NUCLEOTIDE SEQUENCE [LARGE SCALE GENOMIC DNA]</scope>
    <source>
        <strain evidence="13">ULC041bin1</strain>
    </source>
</reference>
<dbReference type="GO" id="GO:0004386">
    <property type="term" value="F:helicase activity"/>
    <property type="evidence" value="ECO:0007669"/>
    <property type="project" value="UniProtKB-KW"/>
</dbReference>
<dbReference type="GO" id="GO:0003677">
    <property type="term" value="F:DNA binding"/>
    <property type="evidence" value="ECO:0007669"/>
    <property type="project" value="UniProtKB-KW"/>
</dbReference>
<evidence type="ECO:0000313" key="13">
    <source>
        <dbReference type="EMBL" id="PZO37129.1"/>
    </source>
</evidence>
<dbReference type="PROSITE" id="PS51194">
    <property type="entry name" value="HELICASE_CTER"/>
    <property type="match status" value="1"/>
</dbReference>
<dbReference type="Pfam" id="PF08494">
    <property type="entry name" value="DEAD_assoc"/>
    <property type="match status" value="1"/>
</dbReference>
<dbReference type="PROSITE" id="PS51192">
    <property type="entry name" value="HELICASE_ATP_BIND_1"/>
    <property type="match status" value="1"/>
</dbReference>
<dbReference type="Pfam" id="PF00270">
    <property type="entry name" value="DEAD"/>
    <property type="match status" value="1"/>
</dbReference>
<dbReference type="CDD" id="cd18796">
    <property type="entry name" value="SF2_C_LHR"/>
    <property type="match status" value="1"/>
</dbReference>
<accession>A0A2W4W509</accession>
<feature type="domain" description="Helicase ATP-binding" evidence="11">
    <location>
        <begin position="29"/>
        <end position="207"/>
    </location>
</feature>
<evidence type="ECO:0000313" key="14">
    <source>
        <dbReference type="Proteomes" id="UP000249081"/>
    </source>
</evidence>
<feature type="domain" description="Helicase C-terminal" evidence="12">
    <location>
        <begin position="240"/>
        <end position="399"/>
    </location>
</feature>
<dbReference type="InterPro" id="IPR014001">
    <property type="entry name" value="Helicase_ATP-bd"/>
</dbReference>
<dbReference type="SMART" id="SM00490">
    <property type="entry name" value="HELICc"/>
    <property type="match status" value="1"/>
</dbReference>
<protein>
    <submittedName>
        <fullName evidence="13">DNA ligase-associated DEXH box helicase</fullName>
    </submittedName>
</protein>
<dbReference type="GO" id="GO:0016887">
    <property type="term" value="F:ATP hydrolysis activity"/>
    <property type="evidence" value="ECO:0007669"/>
    <property type="project" value="TreeGrafter"/>
</dbReference>